<dbReference type="EMBL" id="FNAJ01000008">
    <property type="protein sequence ID" value="SDE53714.1"/>
    <property type="molecule type" value="Genomic_DNA"/>
</dbReference>
<evidence type="ECO:0000313" key="2">
    <source>
        <dbReference type="EMBL" id="SDE53714.1"/>
    </source>
</evidence>
<reference evidence="1 4" key="2">
    <citation type="submission" date="2019-07" db="EMBL/GenBank/DDBJ databases">
        <title>Whole genome shotgun sequence of Myxococcus virescens NBRC 100334.</title>
        <authorList>
            <person name="Hosoyama A."/>
            <person name="Uohara A."/>
            <person name="Ohji S."/>
            <person name="Ichikawa N."/>
        </authorList>
    </citation>
    <scope>NUCLEOTIDE SEQUENCE [LARGE SCALE GENOMIC DNA]</scope>
    <source>
        <strain evidence="1 4">NBRC 100334</strain>
    </source>
</reference>
<dbReference type="Proteomes" id="UP000198717">
    <property type="component" value="Unassembled WGS sequence"/>
</dbReference>
<dbReference type="RefSeq" id="WP_090491630.1">
    <property type="nucleotide sequence ID" value="NZ_BJVY01000074.1"/>
</dbReference>
<dbReference type="EMBL" id="BJVY01000074">
    <property type="protein sequence ID" value="GEL75460.1"/>
    <property type="molecule type" value="Genomic_DNA"/>
</dbReference>
<evidence type="ECO:0000313" key="4">
    <source>
        <dbReference type="Proteomes" id="UP000321224"/>
    </source>
</evidence>
<comment type="caution">
    <text evidence="1">The sequence shown here is derived from an EMBL/GenBank/DDBJ whole genome shotgun (WGS) entry which is preliminary data.</text>
</comment>
<evidence type="ECO:0000313" key="1">
    <source>
        <dbReference type="EMBL" id="GEL75460.1"/>
    </source>
</evidence>
<gene>
    <name evidence="1" type="ORF">MVI01_72440</name>
    <name evidence="2" type="ORF">SAMN04488504_108107</name>
</gene>
<dbReference type="Proteomes" id="UP000321224">
    <property type="component" value="Unassembled WGS sequence"/>
</dbReference>
<keyword evidence="3" id="KW-1185">Reference proteome</keyword>
<proteinExistence type="predicted"/>
<dbReference type="AlphaFoldDB" id="A0A511HPE7"/>
<protein>
    <submittedName>
        <fullName evidence="1">Uncharacterized protein</fullName>
    </submittedName>
</protein>
<reference evidence="2 3" key="1">
    <citation type="submission" date="2016-10" db="EMBL/GenBank/DDBJ databases">
        <authorList>
            <person name="Varghese N."/>
            <person name="Submissions S."/>
        </authorList>
    </citation>
    <scope>NUCLEOTIDE SEQUENCE [LARGE SCALE GENOMIC DNA]</scope>
    <source>
        <strain evidence="2 3">DSM 2260</strain>
    </source>
</reference>
<name>A0A511HPE7_9BACT</name>
<accession>A0A511HPE7</accession>
<organism evidence="1 4">
    <name type="scientific">Myxococcus virescens</name>
    <dbReference type="NCBI Taxonomy" id="83456"/>
    <lineage>
        <taxon>Bacteria</taxon>
        <taxon>Pseudomonadati</taxon>
        <taxon>Myxococcota</taxon>
        <taxon>Myxococcia</taxon>
        <taxon>Myxococcales</taxon>
        <taxon>Cystobacterineae</taxon>
        <taxon>Myxococcaceae</taxon>
        <taxon>Myxococcus</taxon>
    </lineage>
</organism>
<evidence type="ECO:0000313" key="3">
    <source>
        <dbReference type="Proteomes" id="UP000198717"/>
    </source>
</evidence>
<sequence length="159" mass="17642">MGKRTFAAGTTVAVSKTEAEIKDLLRSRGATRTAFAEEEGRAVVLFDLQDRRVKFTMPLPLPVHRSFTHDKRGKQRTQAAATRAWQQACREKWRALLLTMKAKFVSVDNQVETFEEAFLAHIVTPSGKTVGQHALPAVAEAYRTGTMPPLLPSGEVHRG</sequence>